<protein>
    <submittedName>
        <fullName evidence="5">Tetratricopeptide repeat protein</fullName>
    </submittedName>
</protein>
<dbReference type="InterPro" id="IPR027417">
    <property type="entry name" value="P-loop_NTPase"/>
</dbReference>
<evidence type="ECO:0000313" key="5">
    <source>
        <dbReference type="EMBL" id="MBM3223051.1"/>
    </source>
</evidence>
<organism evidence="5 6">
    <name type="scientific">Tectimicrobiota bacterium</name>
    <dbReference type="NCBI Taxonomy" id="2528274"/>
    <lineage>
        <taxon>Bacteria</taxon>
        <taxon>Pseudomonadati</taxon>
        <taxon>Nitrospinota/Tectimicrobiota group</taxon>
        <taxon>Candidatus Tectimicrobiota</taxon>
    </lineage>
</organism>
<reference evidence="5" key="1">
    <citation type="submission" date="2019-03" db="EMBL/GenBank/DDBJ databases">
        <title>Lake Tanganyika Metagenome-Assembled Genomes (MAGs).</title>
        <authorList>
            <person name="Tran P."/>
        </authorList>
    </citation>
    <scope>NUCLEOTIDE SEQUENCE</scope>
    <source>
        <strain evidence="5">K_DeepCast_65m_m2_066</strain>
    </source>
</reference>
<dbReference type="SUPFAM" id="SSF48452">
    <property type="entry name" value="TPR-like"/>
    <property type="match status" value="1"/>
</dbReference>
<feature type="non-terminal residue" evidence="5">
    <location>
        <position position="854"/>
    </location>
</feature>
<evidence type="ECO:0000256" key="1">
    <source>
        <dbReference type="ARBA" id="ARBA00022741"/>
    </source>
</evidence>
<dbReference type="SUPFAM" id="SSF52540">
    <property type="entry name" value="P-loop containing nucleoside triphosphate hydrolases"/>
    <property type="match status" value="1"/>
</dbReference>
<evidence type="ECO:0000256" key="3">
    <source>
        <dbReference type="SAM" id="MobiDB-lite"/>
    </source>
</evidence>
<dbReference type="PANTHER" id="PTHR16305:SF28">
    <property type="entry name" value="GUANYLATE CYCLASE DOMAIN-CONTAINING PROTEIN"/>
    <property type="match status" value="1"/>
</dbReference>
<evidence type="ECO:0000259" key="4">
    <source>
        <dbReference type="Pfam" id="PF13191"/>
    </source>
</evidence>
<dbReference type="SMART" id="SM00028">
    <property type="entry name" value="TPR"/>
    <property type="match status" value="2"/>
</dbReference>
<dbReference type="Pfam" id="PF13424">
    <property type="entry name" value="TPR_12"/>
    <property type="match status" value="1"/>
</dbReference>
<dbReference type="GO" id="GO:0004016">
    <property type="term" value="F:adenylate cyclase activity"/>
    <property type="evidence" value="ECO:0007669"/>
    <property type="project" value="TreeGrafter"/>
</dbReference>
<evidence type="ECO:0000256" key="2">
    <source>
        <dbReference type="ARBA" id="ARBA00022840"/>
    </source>
</evidence>
<gene>
    <name evidence="5" type="ORF">FJZ47_04510</name>
</gene>
<dbReference type="InterPro" id="IPR019734">
    <property type="entry name" value="TPR_rpt"/>
</dbReference>
<dbReference type="AlphaFoldDB" id="A0A938B1G3"/>
<dbReference type="GO" id="GO:0005524">
    <property type="term" value="F:ATP binding"/>
    <property type="evidence" value="ECO:0007669"/>
    <property type="project" value="UniProtKB-KW"/>
</dbReference>
<keyword evidence="1" id="KW-0547">Nucleotide-binding</keyword>
<dbReference type="Gene3D" id="1.25.40.10">
    <property type="entry name" value="Tetratricopeptide repeat domain"/>
    <property type="match status" value="1"/>
</dbReference>
<feature type="compositionally biased region" description="Gly residues" evidence="3">
    <location>
        <begin position="97"/>
        <end position="112"/>
    </location>
</feature>
<proteinExistence type="predicted"/>
<dbReference type="Pfam" id="PF13176">
    <property type="entry name" value="TPR_7"/>
    <property type="match status" value="1"/>
</dbReference>
<feature type="region of interest" description="Disordered" evidence="3">
    <location>
        <begin position="21"/>
        <end position="120"/>
    </location>
</feature>
<comment type="caution">
    <text evidence="5">The sequence shown here is derived from an EMBL/GenBank/DDBJ whole genome shotgun (WGS) entry which is preliminary data.</text>
</comment>
<dbReference type="PANTHER" id="PTHR16305">
    <property type="entry name" value="TESTICULAR SOLUBLE ADENYLYL CYCLASE"/>
    <property type="match status" value="1"/>
</dbReference>
<sequence>MLCSAAHAGDGHALWRRDAAPARGAGANPRRAPFWGRGGAGHRQQFAHGLHGGGPDSASGGAPGADGAAGLGAVDDGDPATRRRVPPGEAARPLCGQGAGSAGGGGGTGGGRTEPYPHAGVCGPRPDPLCGAAAGSGNLVPGAGTRGTGHGQVVAIVGEPGVGKTRLCYELTHAPHTHGWLVLESSALSYGQATPYLPVRELLTAYFQIDGRDAARTIREKVTGKLVTLDPTLGPTLPAFLTLLDVPVEDAPWQALEPSQRRQRTLQALKALLLRESQVQPVLVVCENLHWIDAETQAFLESLLESLPTARLLLLVNYRPEYQHGWGQKSTYTQLRLDPLPAASAADLLEALLGADAGLTPLKGLLIARTEGNPFFLEESVRTLLERGVLVGAPGAYRLAQALASIEVPATVQAVLAARIDRLPPEEKRLLQAAAVIGTDVPGVLLEALDEIPAAALPGALTHLQAAEFLYETRLFPDLAYTFKHALTQQVAYESLLQERRRGLHARIVAALEGLAGEGAPLRWRPSADAVAGEGLCPAPTPSRQRLAEQVDRLAHHALRGEVWDKALAYARQAGEKAMARSAHRQAVGYLEQALSALAHLPEARETREQAVDLRLALRTALFPSGDAGRILAVLHEAEVLAEALDDPHRLGQVCGFLSIHFLNVMGAYAQATAAAQRALALATASGDGLLQAMANGFLGEAYRAQGDYRRAIDCYGHTVATFEGTRGHERFGQVSLPAVRYRAHLAVSHAELGTFAEGCSLGDEGLRIAEEVAHPASLMFASRGLGLLCLQQGDLRRALPLLERAMDLCQDMDLPVYFPWMAAALGAAYTLGGRVADAMPLLTQAMDQVMTTA</sequence>
<feature type="domain" description="Orc1-like AAA ATPase" evidence="4">
    <location>
        <begin position="147"/>
        <end position="314"/>
    </location>
</feature>
<feature type="compositionally biased region" description="Low complexity" evidence="3">
    <location>
        <begin position="21"/>
        <end position="33"/>
    </location>
</feature>
<dbReference type="Proteomes" id="UP000712673">
    <property type="component" value="Unassembled WGS sequence"/>
</dbReference>
<evidence type="ECO:0000313" key="6">
    <source>
        <dbReference type="Proteomes" id="UP000712673"/>
    </source>
</evidence>
<dbReference type="EMBL" id="VGLS01000088">
    <property type="protein sequence ID" value="MBM3223051.1"/>
    <property type="molecule type" value="Genomic_DNA"/>
</dbReference>
<name>A0A938B1G3_UNCTE</name>
<dbReference type="Pfam" id="PF13191">
    <property type="entry name" value="AAA_16"/>
    <property type="match status" value="1"/>
</dbReference>
<dbReference type="InterPro" id="IPR041664">
    <property type="entry name" value="AAA_16"/>
</dbReference>
<accession>A0A938B1G3</accession>
<dbReference type="GO" id="GO:0005737">
    <property type="term" value="C:cytoplasm"/>
    <property type="evidence" value="ECO:0007669"/>
    <property type="project" value="TreeGrafter"/>
</dbReference>
<dbReference type="InterPro" id="IPR011990">
    <property type="entry name" value="TPR-like_helical_dom_sf"/>
</dbReference>
<feature type="compositionally biased region" description="Gly residues" evidence="3">
    <location>
        <begin position="50"/>
        <end position="70"/>
    </location>
</feature>
<keyword evidence="2" id="KW-0067">ATP-binding</keyword>